<keyword evidence="3" id="KW-0804">Transcription</keyword>
<keyword evidence="1" id="KW-0805">Transcription regulation</keyword>
<dbReference type="PANTHER" id="PTHR47894">
    <property type="entry name" value="HTH-TYPE TRANSCRIPTIONAL REGULATOR GADX"/>
    <property type="match status" value="1"/>
</dbReference>
<dbReference type="InterPro" id="IPR032687">
    <property type="entry name" value="AraC-type_N"/>
</dbReference>
<dbReference type="RefSeq" id="WP_182152711.1">
    <property type="nucleotide sequence ID" value="NZ_JACEZU010000003.1"/>
</dbReference>
<dbReference type="GO" id="GO:0003700">
    <property type="term" value="F:DNA-binding transcription factor activity"/>
    <property type="evidence" value="ECO:0007669"/>
    <property type="project" value="InterPro"/>
</dbReference>
<feature type="domain" description="HTH araC/xylS-type" evidence="4">
    <location>
        <begin position="232"/>
        <end position="330"/>
    </location>
</feature>
<dbReference type="SUPFAM" id="SSF46689">
    <property type="entry name" value="Homeodomain-like"/>
    <property type="match status" value="1"/>
</dbReference>
<evidence type="ECO:0000313" key="5">
    <source>
        <dbReference type="EMBL" id="MBA5686859.1"/>
    </source>
</evidence>
<proteinExistence type="predicted"/>
<dbReference type="AlphaFoldDB" id="A0A7W2F858"/>
<evidence type="ECO:0000313" key="6">
    <source>
        <dbReference type="Proteomes" id="UP000573499"/>
    </source>
</evidence>
<dbReference type="SMART" id="SM00342">
    <property type="entry name" value="HTH_ARAC"/>
    <property type="match status" value="1"/>
</dbReference>
<evidence type="ECO:0000259" key="4">
    <source>
        <dbReference type="PROSITE" id="PS01124"/>
    </source>
</evidence>
<dbReference type="Proteomes" id="UP000573499">
    <property type="component" value="Unassembled WGS sequence"/>
</dbReference>
<dbReference type="InterPro" id="IPR009057">
    <property type="entry name" value="Homeodomain-like_sf"/>
</dbReference>
<sequence length="342" mass="37585">METLIRASTLTGYLEVASSHKLNALALLAEVGITAGQVGDQEQRVPLAAVCRLLELSAERSGCVTFGLEMAALRQRRDVGPIGLLMSHARTLRESLLTAERYHHLLNDALAIHIETVDDTVLIREEIIASAGVQTRQATELAVGVLSRICRVLLGEGWRPKSVNFTHAGPADASYHRRYFGCGVHFGREFNGIVCVAADLDAPNPAADPALVRYAESLAAPLNAADYESIVFEVRRAIYLLLPLNEATVDGVAVKLRLSGRSLQRHLREQGTDFIDLLSDVRHELAIRYLGNPRFPIGRIAALLGYTRQASFTRWFIARFGKPPSVWRAERFHPHAAPVTAS</sequence>
<organism evidence="5 6">
    <name type="scientific">Rugamonas apoptosis</name>
    <dbReference type="NCBI Taxonomy" id="2758570"/>
    <lineage>
        <taxon>Bacteria</taxon>
        <taxon>Pseudomonadati</taxon>
        <taxon>Pseudomonadota</taxon>
        <taxon>Betaproteobacteria</taxon>
        <taxon>Burkholderiales</taxon>
        <taxon>Oxalobacteraceae</taxon>
        <taxon>Telluria group</taxon>
        <taxon>Rugamonas</taxon>
    </lineage>
</organism>
<keyword evidence="6" id="KW-1185">Reference proteome</keyword>
<evidence type="ECO:0000256" key="2">
    <source>
        <dbReference type="ARBA" id="ARBA00023125"/>
    </source>
</evidence>
<dbReference type="PROSITE" id="PS01124">
    <property type="entry name" value="HTH_ARAC_FAMILY_2"/>
    <property type="match status" value="1"/>
</dbReference>
<protein>
    <submittedName>
        <fullName evidence="5">AraC family transcriptional regulator</fullName>
    </submittedName>
</protein>
<evidence type="ECO:0000256" key="1">
    <source>
        <dbReference type="ARBA" id="ARBA00023015"/>
    </source>
</evidence>
<name>A0A7W2F858_9BURK</name>
<dbReference type="Gene3D" id="1.10.10.60">
    <property type="entry name" value="Homeodomain-like"/>
    <property type="match status" value="1"/>
</dbReference>
<reference evidence="5 6" key="1">
    <citation type="submission" date="2020-07" db="EMBL/GenBank/DDBJ databases">
        <title>Novel species isolated from subtropical streams in China.</title>
        <authorList>
            <person name="Lu H."/>
        </authorList>
    </citation>
    <scope>NUCLEOTIDE SEQUENCE [LARGE SCALE GENOMIC DNA]</scope>
    <source>
        <strain evidence="5 6">LX47W</strain>
    </source>
</reference>
<dbReference type="PANTHER" id="PTHR47894:SF4">
    <property type="entry name" value="HTH-TYPE TRANSCRIPTIONAL REGULATOR GADX"/>
    <property type="match status" value="1"/>
</dbReference>
<dbReference type="GO" id="GO:0000976">
    <property type="term" value="F:transcription cis-regulatory region binding"/>
    <property type="evidence" value="ECO:0007669"/>
    <property type="project" value="TreeGrafter"/>
</dbReference>
<keyword evidence="2" id="KW-0238">DNA-binding</keyword>
<dbReference type="Pfam" id="PF12833">
    <property type="entry name" value="HTH_18"/>
    <property type="match status" value="1"/>
</dbReference>
<evidence type="ECO:0000256" key="3">
    <source>
        <dbReference type="ARBA" id="ARBA00023163"/>
    </source>
</evidence>
<dbReference type="Pfam" id="PF12625">
    <property type="entry name" value="Arabinose_bd"/>
    <property type="match status" value="1"/>
</dbReference>
<dbReference type="InterPro" id="IPR018060">
    <property type="entry name" value="HTH_AraC"/>
</dbReference>
<dbReference type="GO" id="GO:0005829">
    <property type="term" value="C:cytosol"/>
    <property type="evidence" value="ECO:0007669"/>
    <property type="project" value="TreeGrafter"/>
</dbReference>
<gene>
    <name evidence="5" type="ORF">H3H39_07280</name>
</gene>
<accession>A0A7W2F858</accession>
<comment type="caution">
    <text evidence="5">The sequence shown here is derived from an EMBL/GenBank/DDBJ whole genome shotgun (WGS) entry which is preliminary data.</text>
</comment>
<dbReference type="EMBL" id="JACEZU010000003">
    <property type="protein sequence ID" value="MBA5686859.1"/>
    <property type="molecule type" value="Genomic_DNA"/>
</dbReference>